<gene>
    <name evidence="1" type="ORF">SAMN05421785_1323</name>
</gene>
<protein>
    <submittedName>
        <fullName evidence="1">RHS repeat-associated core domain-containing protein</fullName>
    </submittedName>
</protein>
<sequence length="331" mass="37124">MSIIFYVNKFCRNNQYIYQYKDHLGNTRVSFGKNSAGVLEIVDANDYYPFGMNHLKSGNSFFGSSSYKNYKYNGKELQETGMYDYGARFYMADIGRWGVVDPLAEKYRRHSVYNYAVNNPIRFIDPDGRGVNDIVIKYGNNESIRLSSVNDIQKLKGIDNSFVKSAYQALNAMSTQKDVVDALNNSKTTQLVESSVTVFNSSDQTTKWNPTLGGEGLTTGEILSPASSLVHELNHFNLWSVDEGVSLDVYDQTPIEGFNSSLSEYKAVEAETASNNGVAVRNSYDDIKPVVTEGPLSKTKVKDYTLPDSIKNQNQRNKQIEAEIKKTIKGN</sequence>
<dbReference type="InterPro" id="IPR022385">
    <property type="entry name" value="Rhs_assc_core"/>
</dbReference>
<accession>A0A1N7R0G5</accession>
<proteinExistence type="predicted"/>
<dbReference type="NCBIfam" id="TIGR03696">
    <property type="entry name" value="Rhs_assc_core"/>
    <property type="match status" value="1"/>
</dbReference>
<dbReference type="EMBL" id="FTOV01000032">
    <property type="protein sequence ID" value="SIT28611.1"/>
    <property type="molecule type" value="Genomic_DNA"/>
</dbReference>
<dbReference type="AlphaFoldDB" id="A0A1N7R0G5"/>
<evidence type="ECO:0000313" key="1">
    <source>
        <dbReference type="EMBL" id="SIT28611.1"/>
    </source>
</evidence>
<reference evidence="1 2" key="1">
    <citation type="submission" date="2017-01" db="EMBL/GenBank/DDBJ databases">
        <authorList>
            <person name="Mah S.A."/>
            <person name="Swanson W.J."/>
            <person name="Moy G.W."/>
            <person name="Vacquier V.D."/>
        </authorList>
    </citation>
    <scope>NUCLEOTIDE SEQUENCE [LARGE SCALE GENOMIC DNA]</scope>
    <source>
        <strain evidence="1 2">DSM 18014</strain>
    </source>
</reference>
<dbReference type="Gene3D" id="2.180.10.10">
    <property type="entry name" value="RHS repeat-associated core"/>
    <property type="match status" value="1"/>
</dbReference>
<dbReference type="STRING" id="373672.SAMN05421785_1323"/>
<dbReference type="RefSeq" id="WP_333781129.1">
    <property type="nucleotide sequence ID" value="NZ_CP115857.1"/>
</dbReference>
<organism evidence="1 2">
    <name type="scientific">Chryseobacterium gambrini</name>
    <dbReference type="NCBI Taxonomy" id="373672"/>
    <lineage>
        <taxon>Bacteria</taxon>
        <taxon>Pseudomonadati</taxon>
        <taxon>Bacteroidota</taxon>
        <taxon>Flavobacteriia</taxon>
        <taxon>Flavobacteriales</taxon>
        <taxon>Weeksellaceae</taxon>
        <taxon>Chryseobacterium group</taxon>
        <taxon>Chryseobacterium</taxon>
    </lineage>
</organism>
<dbReference type="PANTHER" id="PTHR32305">
    <property type="match status" value="1"/>
</dbReference>
<name>A0A1N7R0G5_9FLAO</name>
<dbReference type="InterPro" id="IPR050708">
    <property type="entry name" value="T6SS_VgrG/RHS"/>
</dbReference>
<dbReference type="Proteomes" id="UP000185781">
    <property type="component" value="Unassembled WGS sequence"/>
</dbReference>
<dbReference type="PANTHER" id="PTHR32305:SF15">
    <property type="entry name" value="PROTEIN RHSA-RELATED"/>
    <property type="match status" value="1"/>
</dbReference>
<evidence type="ECO:0000313" key="2">
    <source>
        <dbReference type="Proteomes" id="UP000185781"/>
    </source>
</evidence>